<dbReference type="InterPro" id="IPR039418">
    <property type="entry name" value="LexA-like"/>
</dbReference>
<comment type="caution">
    <text evidence="3">The sequence shown here is derived from an EMBL/GenBank/DDBJ whole genome shotgun (WGS) entry which is preliminary data.</text>
</comment>
<feature type="domain" description="HTH cro/C1-type" evidence="2">
    <location>
        <begin position="7"/>
        <end position="61"/>
    </location>
</feature>
<dbReference type="SMART" id="SM00530">
    <property type="entry name" value="HTH_XRE"/>
    <property type="match status" value="1"/>
</dbReference>
<dbReference type="InterPro" id="IPR015927">
    <property type="entry name" value="Peptidase_S24_S26A/B/C"/>
</dbReference>
<dbReference type="InterPro" id="IPR001387">
    <property type="entry name" value="Cro/C1-type_HTH"/>
</dbReference>
<dbReference type="Gene3D" id="2.10.109.10">
    <property type="entry name" value="Umud Fragment, subunit A"/>
    <property type="match status" value="1"/>
</dbReference>
<dbReference type="PROSITE" id="PS50943">
    <property type="entry name" value="HTH_CROC1"/>
    <property type="match status" value="1"/>
</dbReference>
<keyword evidence="1" id="KW-0238">DNA-binding</keyword>
<dbReference type="GO" id="GO:0003677">
    <property type="term" value="F:DNA binding"/>
    <property type="evidence" value="ECO:0007669"/>
    <property type="project" value="UniProtKB-KW"/>
</dbReference>
<reference evidence="3" key="1">
    <citation type="submission" date="2023-01" db="EMBL/GenBank/DDBJ databases">
        <title>Human gut microbiome strain richness.</title>
        <authorList>
            <person name="Chen-Liaw A."/>
        </authorList>
    </citation>
    <scope>NUCLEOTIDE SEQUENCE</scope>
    <source>
        <strain evidence="3">D54st1_D6_D54t1_190329</strain>
    </source>
</reference>
<dbReference type="RefSeq" id="WP_195521474.1">
    <property type="nucleotide sequence ID" value="NZ_JADNPG010000029.1"/>
</dbReference>
<gene>
    <name evidence="3" type="ORF">PMW86_07970</name>
</gene>
<evidence type="ECO:0000313" key="4">
    <source>
        <dbReference type="Proteomes" id="UP001212741"/>
    </source>
</evidence>
<accession>A0AAW6AQD3</accession>
<evidence type="ECO:0000256" key="1">
    <source>
        <dbReference type="ARBA" id="ARBA00023125"/>
    </source>
</evidence>
<dbReference type="Pfam" id="PF00717">
    <property type="entry name" value="Peptidase_S24"/>
    <property type="match status" value="1"/>
</dbReference>
<dbReference type="CDD" id="cd00093">
    <property type="entry name" value="HTH_XRE"/>
    <property type="match status" value="1"/>
</dbReference>
<dbReference type="Gene3D" id="1.10.260.40">
    <property type="entry name" value="lambda repressor-like DNA-binding domains"/>
    <property type="match status" value="1"/>
</dbReference>
<dbReference type="PANTHER" id="PTHR46558">
    <property type="entry name" value="TRACRIPTIONAL REGULATORY PROTEIN-RELATED-RELATED"/>
    <property type="match status" value="1"/>
</dbReference>
<name>A0AAW6AQD3_9ACTN</name>
<proteinExistence type="predicted"/>
<evidence type="ECO:0000313" key="3">
    <source>
        <dbReference type="EMBL" id="MDB1839522.1"/>
    </source>
</evidence>
<dbReference type="Pfam" id="PF01381">
    <property type="entry name" value="HTH_3"/>
    <property type="match status" value="1"/>
</dbReference>
<dbReference type="Proteomes" id="UP001212741">
    <property type="component" value="Unassembled WGS sequence"/>
</dbReference>
<sequence>MAQGDNIKCLRTREGLTQQQFADMLGVTKETVCRWERGHTAVKVSTLDKLTELFDVTFDELAASNSGLASAGLSSRPEKSPNVAQNEECEIYKIVRRNGGFSLKKSGRTFVPGPVLERHPGGFLVQMNGSGMSRCYPQSSVLLVDPVAKPWNGCTVVAMVDASAIVIRRYEIRGNTIALSTYSYLTEEPDFTLDRRRLRILGVVVWFQATHDLTY</sequence>
<dbReference type="CDD" id="cd06529">
    <property type="entry name" value="S24_LexA-like"/>
    <property type="match status" value="1"/>
</dbReference>
<dbReference type="SUPFAM" id="SSF51306">
    <property type="entry name" value="LexA/Signal peptidase"/>
    <property type="match status" value="1"/>
</dbReference>
<evidence type="ECO:0000259" key="2">
    <source>
        <dbReference type="PROSITE" id="PS50943"/>
    </source>
</evidence>
<organism evidence="3 4">
    <name type="scientific">Collinsella aerofaciens</name>
    <dbReference type="NCBI Taxonomy" id="74426"/>
    <lineage>
        <taxon>Bacteria</taxon>
        <taxon>Bacillati</taxon>
        <taxon>Actinomycetota</taxon>
        <taxon>Coriobacteriia</taxon>
        <taxon>Coriobacteriales</taxon>
        <taxon>Coriobacteriaceae</taxon>
        <taxon>Collinsella</taxon>
    </lineage>
</organism>
<dbReference type="PANTHER" id="PTHR46558:SF11">
    <property type="entry name" value="HTH-TYPE TRANSCRIPTIONAL REGULATOR XRE"/>
    <property type="match status" value="1"/>
</dbReference>
<dbReference type="SUPFAM" id="SSF47413">
    <property type="entry name" value="lambda repressor-like DNA-binding domains"/>
    <property type="match status" value="1"/>
</dbReference>
<dbReference type="AlphaFoldDB" id="A0AAW6AQD3"/>
<dbReference type="EMBL" id="JAQLEC010000032">
    <property type="protein sequence ID" value="MDB1839522.1"/>
    <property type="molecule type" value="Genomic_DNA"/>
</dbReference>
<protein>
    <submittedName>
        <fullName evidence="3">LexA family transcriptional regulator</fullName>
    </submittedName>
</protein>
<dbReference type="InterPro" id="IPR036286">
    <property type="entry name" value="LexA/Signal_pep-like_sf"/>
</dbReference>
<dbReference type="InterPro" id="IPR010982">
    <property type="entry name" value="Lambda_DNA-bd_dom_sf"/>
</dbReference>